<keyword evidence="2" id="KW-1185">Reference proteome</keyword>
<proteinExistence type="predicted"/>
<dbReference type="AlphaFoldDB" id="A0A7V8IGU0"/>
<protein>
    <submittedName>
        <fullName evidence="1">Uncharacterized protein</fullName>
    </submittedName>
</protein>
<sequence>MTFQTLSNENDELFKIASEAFLKGWTFSEQRLTVNLITSDDDELTVYIETDVVQSSPIYLNEDLNICRLSIQDMHEVLAVQYGYYVPPSDFCDLMKWSSECYSFFYGKKNDFKYLASFVGYEKYVSCPVKCLENISWVVK</sequence>
<dbReference type="Proteomes" id="UP000053038">
    <property type="component" value="Unassembled WGS sequence"/>
</dbReference>
<gene>
    <name evidence="1" type="ORF">OI69_18435</name>
</gene>
<dbReference type="EMBL" id="JSXC01000071">
    <property type="protein sequence ID" value="KHN49269.1"/>
    <property type="molecule type" value="Genomic_DNA"/>
</dbReference>
<dbReference type="RefSeq" id="WP_039354002.1">
    <property type="nucleotide sequence ID" value="NZ_JSXC01000071.1"/>
</dbReference>
<evidence type="ECO:0000313" key="1">
    <source>
        <dbReference type="EMBL" id="KHN49269.1"/>
    </source>
</evidence>
<reference evidence="1 2" key="1">
    <citation type="submission" date="2014-10" db="EMBL/GenBank/DDBJ databases">
        <title>Genome sequence of Pectobacterium carotovorum M022.</title>
        <authorList>
            <person name="Chan K.-G."/>
            <person name="Tan W.-S."/>
        </authorList>
    </citation>
    <scope>NUCLEOTIDE SEQUENCE [LARGE SCALE GENOMIC DNA]</scope>
    <source>
        <strain evidence="1 2">M022</strain>
    </source>
</reference>
<evidence type="ECO:0000313" key="2">
    <source>
        <dbReference type="Proteomes" id="UP000053038"/>
    </source>
</evidence>
<organism evidence="1 2">
    <name type="scientific">Pectobacterium fontis</name>
    <dbReference type="NCBI Taxonomy" id="2558042"/>
    <lineage>
        <taxon>Bacteria</taxon>
        <taxon>Pseudomonadati</taxon>
        <taxon>Pseudomonadota</taxon>
        <taxon>Gammaproteobacteria</taxon>
        <taxon>Enterobacterales</taxon>
        <taxon>Pectobacteriaceae</taxon>
        <taxon>Pectobacterium</taxon>
    </lineage>
</organism>
<accession>A0A7V8IGU0</accession>
<comment type="caution">
    <text evidence="1">The sequence shown here is derived from an EMBL/GenBank/DDBJ whole genome shotgun (WGS) entry which is preliminary data.</text>
</comment>
<name>A0A7V8IGU0_9GAMM</name>
<dbReference type="OrthoDB" id="6637505at2"/>